<dbReference type="Proteomes" id="UP001054945">
    <property type="component" value="Unassembled WGS sequence"/>
</dbReference>
<dbReference type="AlphaFoldDB" id="A0AAV4M3I2"/>
<keyword evidence="1" id="KW-0472">Membrane</keyword>
<keyword evidence="3" id="KW-1185">Reference proteome</keyword>
<protein>
    <submittedName>
        <fullName evidence="2">Uncharacterized protein</fullName>
    </submittedName>
</protein>
<dbReference type="EMBL" id="BPLR01019331">
    <property type="protein sequence ID" value="GIX66662.1"/>
    <property type="molecule type" value="Genomic_DNA"/>
</dbReference>
<reference evidence="2 3" key="1">
    <citation type="submission" date="2021-06" db="EMBL/GenBank/DDBJ databases">
        <title>Caerostris extrusa draft genome.</title>
        <authorList>
            <person name="Kono N."/>
            <person name="Arakawa K."/>
        </authorList>
    </citation>
    <scope>NUCLEOTIDE SEQUENCE [LARGE SCALE GENOMIC DNA]</scope>
</reference>
<gene>
    <name evidence="2" type="ORF">CEXT_82601</name>
</gene>
<accession>A0AAV4M3I2</accession>
<evidence type="ECO:0000313" key="2">
    <source>
        <dbReference type="EMBL" id="GIX66662.1"/>
    </source>
</evidence>
<feature type="transmembrane region" description="Helical" evidence="1">
    <location>
        <begin position="95"/>
        <end position="113"/>
    </location>
</feature>
<proteinExistence type="predicted"/>
<evidence type="ECO:0000256" key="1">
    <source>
        <dbReference type="SAM" id="Phobius"/>
    </source>
</evidence>
<name>A0AAV4M3I2_CAEEX</name>
<keyword evidence="1" id="KW-0812">Transmembrane</keyword>
<evidence type="ECO:0000313" key="3">
    <source>
        <dbReference type="Proteomes" id="UP001054945"/>
    </source>
</evidence>
<sequence>MQPNCFVFEGQELTENYMVALVSSHASAYHFGHVFVRRRVNTAGLTVHWSLGLCSDFLRKIFFLIFPFECMQISYSSCHAQLLDDRIAQKDLLGVYIHVVYGTTLLILGICDIGKQMDFLRNTDTGYYLSAISTIP</sequence>
<keyword evidence="1" id="KW-1133">Transmembrane helix</keyword>
<comment type="caution">
    <text evidence="2">The sequence shown here is derived from an EMBL/GenBank/DDBJ whole genome shotgun (WGS) entry which is preliminary data.</text>
</comment>
<organism evidence="2 3">
    <name type="scientific">Caerostris extrusa</name>
    <name type="common">Bark spider</name>
    <name type="synonym">Caerostris bankana</name>
    <dbReference type="NCBI Taxonomy" id="172846"/>
    <lineage>
        <taxon>Eukaryota</taxon>
        <taxon>Metazoa</taxon>
        <taxon>Ecdysozoa</taxon>
        <taxon>Arthropoda</taxon>
        <taxon>Chelicerata</taxon>
        <taxon>Arachnida</taxon>
        <taxon>Araneae</taxon>
        <taxon>Araneomorphae</taxon>
        <taxon>Entelegynae</taxon>
        <taxon>Araneoidea</taxon>
        <taxon>Araneidae</taxon>
        <taxon>Caerostris</taxon>
    </lineage>
</organism>